<evidence type="ECO:0000313" key="3">
    <source>
        <dbReference type="EMBL" id="MFB9752236.1"/>
    </source>
</evidence>
<keyword evidence="4" id="KW-1185">Reference proteome</keyword>
<evidence type="ECO:0000313" key="4">
    <source>
        <dbReference type="Proteomes" id="UP001589619"/>
    </source>
</evidence>
<dbReference type="Proteomes" id="UP001589619">
    <property type="component" value="Unassembled WGS sequence"/>
</dbReference>
<evidence type="ECO:0000256" key="1">
    <source>
        <dbReference type="ARBA" id="ARBA00023235"/>
    </source>
</evidence>
<comment type="caution">
    <text evidence="3">The sequence shown here is derived from an EMBL/GenBank/DDBJ whole genome shotgun (WGS) entry which is preliminary data.</text>
</comment>
<proteinExistence type="predicted"/>
<feature type="region of interest" description="Disordered" evidence="2">
    <location>
        <begin position="1"/>
        <end position="24"/>
    </location>
</feature>
<dbReference type="Gene3D" id="2.60.120.10">
    <property type="entry name" value="Jelly Rolls"/>
    <property type="match status" value="1"/>
</dbReference>
<organism evidence="3 4">
    <name type="scientific">Paenibacillus hodogayensis</name>
    <dbReference type="NCBI Taxonomy" id="279208"/>
    <lineage>
        <taxon>Bacteria</taxon>
        <taxon>Bacillati</taxon>
        <taxon>Bacillota</taxon>
        <taxon>Bacilli</taxon>
        <taxon>Bacillales</taxon>
        <taxon>Paenibacillaceae</taxon>
        <taxon>Paenibacillus</taxon>
    </lineage>
</organism>
<sequence length="283" mass="31246">MMEQSDTAHLDTQGNRRPGDGWHYASSEAEGLHTVIAPDRSECRVTYAFRLNLPEGGSHVLESGELELNGAVIRGEAEIEWEPGRHTLGRYDSFYVPSGHTVTIRTVKPLTMYIGGAPCDGIGRPFMRKYDDALPLGAVRQVHGEGRSRRDVFLTLDDAVPASRLICGITRSGIGQWTSWPPHQHELHLEEVYCYFDMPASRPGLHIAYTEPGKFSEAAVHVVTDGSMVAIPRGYHPTVASPDGTNRYFWIMAAHTPESRSYRLAVADPLFVEPDGGVSSCEQ</sequence>
<accession>A0ABV5VVA2</accession>
<keyword evidence="1 3" id="KW-0413">Isomerase</keyword>
<protein>
    <submittedName>
        <fullName evidence="3">5-deoxy-glucuronate isomerase</fullName>
    </submittedName>
</protein>
<evidence type="ECO:0000256" key="2">
    <source>
        <dbReference type="SAM" id="MobiDB-lite"/>
    </source>
</evidence>
<reference evidence="3 4" key="1">
    <citation type="submission" date="2024-09" db="EMBL/GenBank/DDBJ databases">
        <authorList>
            <person name="Sun Q."/>
            <person name="Mori K."/>
        </authorList>
    </citation>
    <scope>NUCLEOTIDE SEQUENCE [LARGE SCALE GENOMIC DNA]</scope>
    <source>
        <strain evidence="3 4">JCM 12520</strain>
    </source>
</reference>
<name>A0ABV5VVA2_9BACL</name>
<dbReference type="InterPro" id="IPR011051">
    <property type="entry name" value="RmlC_Cupin_sf"/>
</dbReference>
<dbReference type="InterPro" id="IPR014710">
    <property type="entry name" value="RmlC-like_jellyroll"/>
</dbReference>
<dbReference type="SUPFAM" id="SSF51182">
    <property type="entry name" value="RmlC-like cupins"/>
    <property type="match status" value="1"/>
</dbReference>
<feature type="compositionally biased region" description="Polar residues" evidence="2">
    <location>
        <begin position="1"/>
        <end position="15"/>
    </location>
</feature>
<dbReference type="Pfam" id="PF04962">
    <property type="entry name" value="KduI"/>
    <property type="match status" value="1"/>
</dbReference>
<dbReference type="PANTHER" id="PTHR39193:SF1">
    <property type="entry name" value="5-DEOXY-GLUCURONATE ISOMERASE"/>
    <property type="match status" value="1"/>
</dbReference>
<dbReference type="GO" id="GO:0016853">
    <property type="term" value="F:isomerase activity"/>
    <property type="evidence" value="ECO:0007669"/>
    <property type="project" value="UniProtKB-KW"/>
</dbReference>
<dbReference type="EMBL" id="JBHMAG010000009">
    <property type="protein sequence ID" value="MFB9752236.1"/>
    <property type="molecule type" value="Genomic_DNA"/>
</dbReference>
<dbReference type="PANTHER" id="PTHR39193">
    <property type="entry name" value="5-DEOXY-GLUCURONATE ISOMERASE"/>
    <property type="match status" value="1"/>
</dbReference>
<dbReference type="InterPro" id="IPR024203">
    <property type="entry name" value="Deoxy-glucuronate_isom_IolB"/>
</dbReference>
<dbReference type="InterPro" id="IPR021120">
    <property type="entry name" value="KduI/IolB_isomerase"/>
</dbReference>
<dbReference type="RefSeq" id="WP_344911100.1">
    <property type="nucleotide sequence ID" value="NZ_BAAAYO010000010.1"/>
</dbReference>
<gene>
    <name evidence="3" type="ORF">ACFFNY_11775</name>
</gene>